<dbReference type="EMBL" id="MLJW01000016">
    <property type="protein sequence ID" value="OIR12825.1"/>
    <property type="molecule type" value="Genomic_DNA"/>
</dbReference>
<organism evidence="1">
    <name type="scientific">mine drainage metagenome</name>
    <dbReference type="NCBI Taxonomy" id="410659"/>
    <lineage>
        <taxon>unclassified sequences</taxon>
        <taxon>metagenomes</taxon>
        <taxon>ecological metagenomes</taxon>
    </lineage>
</organism>
<proteinExistence type="predicted"/>
<reference evidence="1" key="1">
    <citation type="submission" date="2016-10" db="EMBL/GenBank/DDBJ databases">
        <title>Sequence of Gallionella enrichment culture.</title>
        <authorList>
            <person name="Poehlein A."/>
            <person name="Muehling M."/>
            <person name="Daniel R."/>
        </authorList>
    </citation>
    <scope>NUCLEOTIDE SEQUENCE</scope>
</reference>
<dbReference type="Pfam" id="PF03013">
    <property type="entry name" value="Pyr_excise"/>
    <property type="match status" value="1"/>
</dbReference>
<dbReference type="InterPro" id="IPR004260">
    <property type="entry name" value="Pyr-dimer_DNA_glycosylase"/>
</dbReference>
<sequence>MRIWSLHPKYLDAKGLVALWRETLLAQHVLEAKTKGYKNHPQLNRFKALKNPIGAINYYLSEVYFEAEKRGYKFSREKINWNFSPSTINVTKGQIDYETKHLLHKLKLRDPLKFLECSKIKKFEPHPIFKIIKGNIEEWEIITER</sequence>
<protein>
    <recommendedName>
        <fullName evidence="2">Pyrimidine dimer DNA glycosylase</fullName>
    </recommendedName>
</protein>
<name>A0A1J5SWC1_9ZZZZ</name>
<evidence type="ECO:0000313" key="1">
    <source>
        <dbReference type="EMBL" id="OIR12825.1"/>
    </source>
</evidence>
<comment type="caution">
    <text evidence="1">The sequence shown here is derived from an EMBL/GenBank/DDBJ whole genome shotgun (WGS) entry which is preliminary data.</text>
</comment>
<dbReference type="AlphaFoldDB" id="A0A1J5SWC1"/>
<gene>
    <name evidence="1" type="ORF">GALL_58920</name>
</gene>
<evidence type="ECO:0008006" key="2">
    <source>
        <dbReference type="Google" id="ProtNLM"/>
    </source>
</evidence>
<accession>A0A1J5SWC1</accession>